<evidence type="ECO:0000313" key="2">
    <source>
        <dbReference type="Proteomes" id="UP000203939"/>
    </source>
</evidence>
<dbReference type="RefSeq" id="YP_009212066.1">
    <property type="nucleotide sequence ID" value="NC_028944.1"/>
</dbReference>
<evidence type="ECO:0000313" key="1">
    <source>
        <dbReference type="EMBL" id="ALA46783.1"/>
    </source>
</evidence>
<accession>A0A0K2FL01</accession>
<dbReference type="EMBL" id="KT207918">
    <property type="protein sequence ID" value="ALA46783.1"/>
    <property type="molecule type" value="Genomic_DNA"/>
</dbReference>
<dbReference type="Proteomes" id="UP000203939">
    <property type="component" value="Segment"/>
</dbReference>
<organism evidence="1 2">
    <name type="scientific">Bacillus phage Eyuki</name>
    <dbReference type="NCBI Taxonomy" id="1690431"/>
    <lineage>
        <taxon>Viruses</taxon>
        <taxon>Duplodnaviria</taxon>
        <taxon>Heunggongvirae</taxon>
        <taxon>Uroviricota</taxon>
        <taxon>Caudoviricetes</taxon>
        <taxon>Herelleviridae</taxon>
        <taxon>Bastillevirinae</taxon>
        <taxon>Wphvirus</taxon>
        <taxon>Wphvirus megatron</taxon>
    </lineage>
</organism>
<protein>
    <submittedName>
        <fullName evidence="1">Uncharacterized protein</fullName>
    </submittedName>
</protein>
<sequence>MAKPTKYTSLLKRIIDGFYEKETVFFDAWDGWYSRIDGKNISQREVEQMAEDAINAYECNWHDYKEEYE</sequence>
<gene>
    <name evidence="1" type="ORF">EYUKI_126</name>
</gene>
<dbReference type="KEGG" id="vg:26638702"/>
<reference evidence="1 2" key="1">
    <citation type="journal article" date="2015" name="Genome Announc.">
        <title>Genome Sequences of Two Bacillus cereus Group Bacteriophages, Eyuki and AvesoBmore.</title>
        <authorList>
            <person name="Erill I."/>
            <person name="Caruso S.M."/>
        </authorList>
    </citation>
    <scope>NUCLEOTIDE SEQUENCE [LARGE SCALE GENOMIC DNA]</scope>
</reference>
<proteinExistence type="predicted"/>
<name>A0A0K2FL01_9CAUD</name>